<feature type="compositionally biased region" description="Low complexity" evidence="1">
    <location>
        <begin position="161"/>
        <end position="217"/>
    </location>
</feature>
<feature type="compositionally biased region" description="Basic residues" evidence="1">
    <location>
        <begin position="34"/>
        <end position="44"/>
    </location>
</feature>
<evidence type="ECO:0000313" key="4">
    <source>
        <dbReference type="Proteomes" id="UP001552594"/>
    </source>
</evidence>
<feature type="domain" description="SCP" evidence="2">
    <location>
        <begin position="265"/>
        <end position="379"/>
    </location>
</feature>
<reference evidence="3 4" key="1">
    <citation type="submission" date="2024-06" db="EMBL/GenBank/DDBJ databases">
        <title>The Natural Products Discovery Center: Release of the First 8490 Sequenced Strains for Exploring Actinobacteria Biosynthetic Diversity.</title>
        <authorList>
            <person name="Kalkreuter E."/>
            <person name="Kautsar S.A."/>
            <person name="Yang D."/>
            <person name="Bader C.D."/>
            <person name="Teijaro C.N."/>
            <person name="Fluegel L."/>
            <person name="Davis C.M."/>
            <person name="Simpson J.R."/>
            <person name="Lauterbach L."/>
            <person name="Steele A.D."/>
            <person name="Gui C."/>
            <person name="Meng S."/>
            <person name="Li G."/>
            <person name="Viehrig K."/>
            <person name="Ye F."/>
            <person name="Su P."/>
            <person name="Kiefer A.F."/>
            <person name="Nichols A."/>
            <person name="Cepeda A.J."/>
            <person name="Yan W."/>
            <person name="Fan B."/>
            <person name="Jiang Y."/>
            <person name="Adhikari A."/>
            <person name="Zheng C.-J."/>
            <person name="Schuster L."/>
            <person name="Cowan T.M."/>
            <person name="Smanski M.J."/>
            <person name="Chevrette M.G."/>
            <person name="De Carvalho L.P.S."/>
            <person name="Shen B."/>
        </authorList>
    </citation>
    <scope>NUCLEOTIDE SEQUENCE [LARGE SCALE GENOMIC DNA]</scope>
    <source>
        <strain evidence="3 4">NPDC052347</strain>
    </source>
</reference>
<dbReference type="InterPro" id="IPR035940">
    <property type="entry name" value="CAP_sf"/>
</dbReference>
<evidence type="ECO:0000256" key="1">
    <source>
        <dbReference type="SAM" id="MobiDB-lite"/>
    </source>
</evidence>
<proteinExistence type="predicted"/>
<dbReference type="PANTHER" id="PTHR31157">
    <property type="entry name" value="SCP DOMAIN-CONTAINING PROTEIN"/>
    <property type="match status" value="1"/>
</dbReference>
<dbReference type="PANTHER" id="PTHR31157:SF1">
    <property type="entry name" value="SCP DOMAIN-CONTAINING PROTEIN"/>
    <property type="match status" value="1"/>
</dbReference>
<comment type="caution">
    <text evidence="3">The sequence shown here is derived from an EMBL/GenBank/DDBJ whole genome shotgun (WGS) entry which is preliminary data.</text>
</comment>
<feature type="region of interest" description="Disordered" evidence="1">
    <location>
        <begin position="81"/>
        <end position="250"/>
    </location>
</feature>
<dbReference type="CDD" id="cd05379">
    <property type="entry name" value="CAP_bacterial"/>
    <property type="match status" value="1"/>
</dbReference>
<gene>
    <name evidence="3" type="ORF">AB0L16_31885</name>
</gene>
<dbReference type="Pfam" id="PF00188">
    <property type="entry name" value="CAP"/>
    <property type="match status" value="1"/>
</dbReference>
<dbReference type="Proteomes" id="UP001552594">
    <property type="component" value="Unassembled WGS sequence"/>
</dbReference>
<sequence>MSLTNRPAGPLDPAEAPTVPIPLAGASGPAPAPGRHRSPHRPARRKEGAAAKAAKNRAPVRTGLFGASAAVAMGAVAMVSGLLPGNPLGAGGDGSGGHGAGGSGQVRADAPLDAPLAPPDTAPAADARPGPAPVPRYSGPTAPVQRPESTSGGPAAGTGVPDGPAPAASAPAVPAVEQVSAPRQAAPAQQAAAPRRAARPPQGSAPLPAAAPRQPAQAPRPPAPGARPGRDARVPSVSGPSSRVRPRPGAQALVEMHATVTGQILSLVNAERAKAGCRPLRADHRLTSLAQSFSNDMARRGFFDHTDPDGRSPWDRAARHGVRNLGGENIARGHPDAHTVMEAWMRSAGHRQNILNCEYRTLGVGVRKGPGGPWWTQDFGY</sequence>
<feature type="region of interest" description="Disordered" evidence="1">
    <location>
        <begin position="1"/>
        <end position="61"/>
    </location>
</feature>
<protein>
    <submittedName>
        <fullName evidence="3">CAP domain-containing protein</fullName>
    </submittedName>
</protein>
<keyword evidence="4" id="KW-1185">Reference proteome</keyword>
<evidence type="ECO:0000313" key="3">
    <source>
        <dbReference type="EMBL" id="MEV5510967.1"/>
    </source>
</evidence>
<dbReference type="InterPro" id="IPR014044">
    <property type="entry name" value="CAP_dom"/>
</dbReference>
<dbReference type="Gene3D" id="3.40.33.10">
    <property type="entry name" value="CAP"/>
    <property type="match status" value="1"/>
</dbReference>
<accession>A0ABV3K742</accession>
<feature type="compositionally biased region" description="Gly residues" evidence="1">
    <location>
        <begin position="88"/>
        <end position="104"/>
    </location>
</feature>
<feature type="compositionally biased region" description="Low complexity" evidence="1">
    <location>
        <begin position="234"/>
        <end position="249"/>
    </location>
</feature>
<name>A0ABV3K742_STRON</name>
<organism evidence="3 4">
    <name type="scientific">Streptomyces orinoci</name>
    <name type="common">Streptoverticillium orinoci</name>
    <dbReference type="NCBI Taxonomy" id="67339"/>
    <lineage>
        <taxon>Bacteria</taxon>
        <taxon>Bacillati</taxon>
        <taxon>Actinomycetota</taxon>
        <taxon>Actinomycetes</taxon>
        <taxon>Kitasatosporales</taxon>
        <taxon>Streptomycetaceae</taxon>
        <taxon>Streptomyces</taxon>
    </lineage>
</organism>
<dbReference type="RefSeq" id="WP_241561500.1">
    <property type="nucleotide sequence ID" value="NZ_JBFAUK010000044.1"/>
</dbReference>
<dbReference type="SUPFAM" id="SSF55797">
    <property type="entry name" value="PR-1-like"/>
    <property type="match status" value="1"/>
</dbReference>
<evidence type="ECO:0000259" key="2">
    <source>
        <dbReference type="Pfam" id="PF00188"/>
    </source>
</evidence>
<dbReference type="EMBL" id="JBFAUK010000044">
    <property type="protein sequence ID" value="MEV5510967.1"/>
    <property type="molecule type" value="Genomic_DNA"/>
</dbReference>